<dbReference type="Pfam" id="PF05794">
    <property type="entry name" value="Tcp11"/>
    <property type="match status" value="1"/>
</dbReference>
<evidence type="ECO:0000313" key="4">
    <source>
        <dbReference type="Proteomes" id="UP001172457"/>
    </source>
</evidence>
<dbReference type="InterPro" id="IPR008862">
    <property type="entry name" value="Tcp11"/>
</dbReference>
<reference evidence="3" key="1">
    <citation type="submission" date="2023-03" db="EMBL/GenBank/DDBJ databases">
        <title>Chromosome-scale reference genome and RAD-based genetic map of yellow starthistle (Centaurea solstitialis) reveal putative structural variation and QTLs associated with invader traits.</title>
        <authorList>
            <person name="Reatini B."/>
            <person name="Cang F.A."/>
            <person name="Jiang Q."/>
            <person name="Mckibben M.T.W."/>
            <person name="Barker M.S."/>
            <person name="Rieseberg L.H."/>
            <person name="Dlugosch K.M."/>
        </authorList>
    </citation>
    <scope>NUCLEOTIDE SEQUENCE</scope>
    <source>
        <strain evidence="3">CAN-66</strain>
        <tissue evidence="3">Leaf</tissue>
    </source>
</reference>
<evidence type="ECO:0000313" key="3">
    <source>
        <dbReference type="EMBL" id="KAJ9552328.1"/>
    </source>
</evidence>
<feature type="region of interest" description="Disordered" evidence="2">
    <location>
        <begin position="225"/>
        <end position="249"/>
    </location>
</feature>
<feature type="region of interest" description="Disordered" evidence="2">
    <location>
        <begin position="744"/>
        <end position="771"/>
    </location>
</feature>
<dbReference type="EMBL" id="JARYMX010000004">
    <property type="protein sequence ID" value="KAJ9552328.1"/>
    <property type="molecule type" value="Genomic_DNA"/>
</dbReference>
<dbReference type="PANTHER" id="PTHR12832">
    <property type="entry name" value="TESTIS-SPECIFIC PROTEIN PBS13 T-COMPLEX 11"/>
    <property type="match status" value="1"/>
</dbReference>
<evidence type="ECO:0008006" key="5">
    <source>
        <dbReference type="Google" id="ProtNLM"/>
    </source>
</evidence>
<comment type="caution">
    <text evidence="3">The sequence shown here is derived from an EMBL/GenBank/DDBJ whole genome shotgun (WGS) entry which is preliminary data.</text>
</comment>
<dbReference type="Proteomes" id="UP001172457">
    <property type="component" value="Chromosome 4"/>
</dbReference>
<dbReference type="GO" id="GO:0007165">
    <property type="term" value="P:signal transduction"/>
    <property type="evidence" value="ECO:0007669"/>
    <property type="project" value="TreeGrafter"/>
</dbReference>
<protein>
    <recommendedName>
        <fullName evidence="5">T-complex protein 11</fullName>
    </recommendedName>
</protein>
<name>A0AA38T0V1_9ASTR</name>
<accession>A0AA38T0V1</accession>
<evidence type="ECO:0000256" key="2">
    <source>
        <dbReference type="SAM" id="MobiDB-lite"/>
    </source>
</evidence>
<organism evidence="3 4">
    <name type="scientific">Centaurea solstitialis</name>
    <name type="common">yellow star-thistle</name>
    <dbReference type="NCBI Taxonomy" id="347529"/>
    <lineage>
        <taxon>Eukaryota</taxon>
        <taxon>Viridiplantae</taxon>
        <taxon>Streptophyta</taxon>
        <taxon>Embryophyta</taxon>
        <taxon>Tracheophyta</taxon>
        <taxon>Spermatophyta</taxon>
        <taxon>Magnoliopsida</taxon>
        <taxon>eudicotyledons</taxon>
        <taxon>Gunneridae</taxon>
        <taxon>Pentapetalae</taxon>
        <taxon>asterids</taxon>
        <taxon>campanulids</taxon>
        <taxon>Asterales</taxon>
        <taxon>Asteraceae</taxon>
        <taxon>Carduoideae</taxon>
        <taxon>Cardueae</taxon>
        <taxon>Centaureinae</taxon>
        <taxon>Centaurea</taxon>
    </lineage>
</organism>
<sequence length="1046" mass="117167">MQILKANSQRRATLREKTSQSLLRRSVLQSKYKEHVHAAIYQKRATAEKNRLELLGAAKETHGRRLQARRIAKSISQQQENGSLKLSESLEDKLQTAKRQRAVYQMQKVSLHNIVGVYWNEKTQKQADRLSRKLLRCWRKFLKQRTTLGLAKSYHDLNINASHGQSIPFENFAILIETSSTLRTTKALLDRLETCYRVLLGTASGTHSHGQEDIDHLLRRVISPNRDTSRSPVRSRHVKKPESARAATKTPVKLSRYQIRVMLSAYMIVGHPNAVFSGQGVRETALANSAKKFVEEFELLIDIILNGPSQKSSEESNSALARRCTFRSQLAAFDAAWCSYLNSFVVWKVKDVESLENDLVRAACQMEISMMQKYKPTPEGDNNALTHDVKAFQKQMQVTEHQKLLREKVLHLSGEAGIERMQNALSDTRREYFKSKENCVTGESPVAHIPSPCATTSPSIAAADERSDTVVQPLSNDTTMPPLEDLGSSVASNSGLVSRSSEVLGMENVFIVNEFLHGRHYSVVDSSNVTEENQKVRETMEKAFWDGISDSIQQEKYDQIVALMKEVRDELYEMSPKSWKPKITEVIDLDILSQLLSSHRLDMEYLGTVMEFALVSLQKLSAVAHENRLKESHKKVVLELAELCQAGDGSNLSHAVALVKGLRFVLEQIQVLKQEISKARMKILEPLLKGPTGLEYLGKAFAKLYGPPSDALNHLPMTVQWLSSVVPGKDQEWIEHTRASLELQEGSSTDRPVIPSTALRTGGSFSSSRLQTSASMNVDDIEGTDNRYPECKGEKGDLLVRLGLVKLVNNVNGVTQEELPETLKLNFLRLRAVQAQLQKITVIATSILVLRQTLVMEQMISSFEDMESTIQRCSLQLSQILDTVVDAGLEQIVQLLSKTAERFDKSNDSAKTQSRRVVMAKTLRKSLQAGDPVFVRVSRAIYLATREVVLAGSGTHGRGLAEKALRQVGAAILTDKVVVQVAVLGVMSRNWQCEVLVWLIFVSDGKMDGRIENRMRDVKMDGRIGSDTRVLNGMRRGVAARPRLKP</sequence>
<dbReference type="AlphaFoldDB" id="A0AA38T0V1"/>
<comment type="similarity">
    <text evidence="1">Belongs to the TCP11 family.</text>
</comment>
<gene>
    <name evidence="3" type="ORF">OSB04_016373</name>
</gene>
<keyword evidence="4" id="KW-1185">Reference proteome</keyword>
<proteinExistence type="inferred from homology"/>
<evidence type="ECO:0000256" key="1">
    <source>
        <dbReference type="ARBA" id="ARBA00010954"/>
    </source>
</evidence>
<dbReference type="PANTHER" id="PTHR12832:SF11">
    <property type="entry name" value="LD23868P"/>
    <property type="match status" value="1"/>
</dbReference>